<organism evidence="2 3">
    <name type="scientific">Besnoitia besnoiti</name>
    <name type="common">Apicomplexan protozoan</name>
    <dbReference type="NCBI Taxonomy" id="94643"/>
    <lineage>
        <taxon>Eukaryota</taxon>
        <taxon>Sar</taxon>
        <taxon>Alveolata</taxon>
        <taxon>Apicomplexa</taxon>
        <taxon>Conoidasida</taxon>
        <taxon>Coccidia</taxon>
        <taxon>Eucoccidiorida</taxon>
        <taxon>Eimeriorina</taxon>
        <taxon>Sarcocystidae</taxon>
        <taxon>Besnoitia</taxon>
    </lineage>
</organism>
<evidence type="ECO:0000313" key="3">
    <source>
        <dbReference type="Proteomes" id="UP000224006"/>
    </source>
</evidence>
<sequence>MLSETREASPSVQGSAAPQTHRSSASASSSLFEFWDDEEADDAMAEASVLFQEKEKRNESEEGGQKRGRTYNEFSLQGAEEMERKLHLLHQTAVCFSDCWDAYEWTDMIFFQENRSTSSALDMKQASGASRRLSVRMYTAPESMKGLCAVRMKEEGTMVKKAASKRKCNLTRVTEIVASAGIIDVLRFLEFKQITQVFVKAQVYLSKAATSNSTTLIVQRHFSDADYQHPLFVRKGRQAEPVGGWLVEAKARCEGDGPAAAATDFLLFNYAANFGPYDPLLFSSDGILSRVSAETRVRRHANRKEPTWREERTCVMKIEISETNGSEVFRVCVSQASI</sequence>
<dbReference type="RefSeq" id="XP_029215828.1">
    <property type="nucleotide sequence ID" value="XM_029361013.1"/>
</dbReference>
<comment type="caution">
    <text evidence="2">The sequence shown here is derived from an EMBL/GenBank/DDBJ whole genome shotgun (WGS) entry which is preliminary data.</text>
</comment>
<dbReference type="KEGG" id="bbes:BESB_023110"/>
<proteinExistence type="predicted"/>
<evidence type="ECO:0000256" key="1">
    <source>
        <dbReference type="SAM" id="MobiDB-lite"/>
    </source>
</evidence>
<dbReference type="GeneID" id="40307371"/>
<protein>
    <submittedName>
        <fullName evidence="2">Mediator complex subunit MED18</fullName>
    </submittedName>
</protein>
<reference evidence="2 3" key="1">
    <citation type="submission" date="2017-09" db="EMBL/GenBank/DDBJ databases">
        <title>Genome sequencing of Besnoitia besnoiti strain Bb-Ger1.</title>
        <authorList>
            <person name="Schares G."/>
            <person name="Venepally P."/>
            <person name="Lorenzi H.A."/>
        </authorList>
    </citation>
    <scope>NUCLEOTIDE SEQUENCE [LARGE SCALE GENOMIC DNA]</scope>
    <source>
        <strain evidence="2 3">Bb-Ger1</strain>
    </source>
</reference>
<dbReference type="AlphaFoldDB" id="A0A2A9M1G8"/>
<accession>A0A2A9M1G8</accession>
<dbReference type="OrthoDB" id="329332at2759"/>
<dbReference type="VEuPathDB" id="ToxoDB:BESB_023110"/>
<gene>
    <name evidence="2" type="ORF">BESB_023110</name>
</gene>
<feature type="compositionally biased region" description="Basic and acidic residues" evidence="1">
    <location>
        <begin position="52"/>
        <end position="65"/>
    </location>
</feature>
<feature type="compositionally biased region" description="Polar residues" evidence="1">
    <location>
        <begin position="8"/>
        <end position="22"/>
    </location>
</feature>
<dbReference type="EMBL" id="NWUJ01000013">
    <property type="protein sequence ID" value="PFH31819.1"/>
    <property type="molecule type" value="Genomic_DNA"/>
</dbReference>
<evidence type="ECO:0000313" key="2">
    <source>
        <dbReference type="EMBL" id="PFH31819.1"/>
    </source>
</evidence>
<feature type="region of interest" description="Disordered" evidence="1">
    <location>
        <begin position="1"/>
        <end position="28"/>
    </location>
</feature>
<keyword evidence="3" id="KW-1185">Reference proteome</keyword>
<feature type="region of interest" description="Disordered" evidence="1">
    <location>
        <begin position="45"/>
        <end position="71"/>
    </location>
</feature>
<dbReference type="Proteomes" id="UP000224006">
    <property type="component" value="Chromosome XII"/>
</dbReference>
<name>A0A2A9M1G8_BESBE</name>